<dbReference type="RefSeq" id="WP_184999752.1">
    <property type="nucleotide sequence ID" value="NZ_AYKG01000012.1"/>
</dbReference>
<dbReference type="Pfam" id="PF06055">
    <property type="entry name" value="ExoD"/>
    <property type="match status" value="1"/>
</dbReference>
<organism evidence="2 3">
    <name type="scientific">Salinisphaera japonica YTM-1</name>
    <dbReference type="NCBI Taxonomy" id="1209778"/>
    <lineage>
        <taxon>Bacteria</taxon>
        <taxon>Pseudomonadati</taxon>
        <taxon>Pseudomonadota</taxon>
        <taxon>Gammaproteobacteria</taxon>
        <taxon>Salinisphaerales</taxon>
        <taxon>Salinisphaeraceae</taxon>
        <taxon>Salinisphaera</taxon>
    </lineage>
</organism>
<feature type="transmembrane region" description="Helical" evidence="1">
    <location>
        <begin position="42"/>
        <end position="75"/>
    </location>
</feature>
<dbReference type="PIRSF" id="PIRSF033239">
    <property type="entry name" value="ExoD"/>
    <property type="match status" value="1"/>
</dbReference>
<evidence type="ECO:0000313" key="3">
    <source>
        <dbReference type="Proteomes" id="UP000285310"/>
    </source>
</evidence>
<evidence type="ECO:0000256" key="1">
    <source>
        <dbReference type="SAM" id="Phobius"/>
    </source>
</evidence>
<keyword evidence="3" id="KW-1185">Reference proteome</keyword>
<keyword evidence="1" id="KW-0812">Transmembrane</keyword>
<dbReference type="InParanoid" id="A0A423PXD5"/>
<dbReference type="Proteomes" id="UP000285310">
    <property type="component" value="Unassembled WGS sequence"/>
</dbReference>
<sequence>MSERITLTDLLEDLENAGQGNELSIAEVLETIGERGYAPITLILSILAALPTGAVPGIPTVCGISIALISIQMVFGKRYPWLPDKLKRMSIQRQRYSRVADKIKPWTQRLDRLVKPRLETLVGPVAIRLIGLFFVALAACMPPLEILPFAAAAPAGAIAFISLGLAGRDGLWVILGFIPAGVGAWLIFTMLPG</sequence>
<comment type="caution">
    <text evidence="2">The sequence shown here is derived from an EMBL/GenBank/DDBJ whole genome shotgun (WGS) entry which is preliminary data.</text>
</comment>
<feature type="transmembrane region" description="Helical" evidence="1">
    <location>
        <begin position="121"/>
        <end position="139"/>
    </location>
</feature>
<dbReference type="EMBL" id="AYKG01000012">
    <property type="protein sequence ID" value="ROO30122.1"/>
    <property type="molecule type" value="Genomic_DNA"/>
</dbReference>
<name>A0A423PXD5_9GAMM</name>
<feature type="transmembrane region" description="Helical" evidence="1">
    <location>
        <begin position="146"/>
        <end position="165"/>
    </location>
</feature>
<evidence type="ECO:0000313" key="2">
    <source>
        <dbReference type="EMBL" id="ROO30122.1"/>
    </source>
</evidence>
<dbReference type="InterPro" id="IPR010331">
    <property type="entry name" value="ExoD"/>
</dbReference>
<reference evidence="2 3" key="1">
    <citation type="submission" date="2013-10" db="EMBL/GenBank/DDBJ databases">
        <title>Salinisphaera japonica YTM-1 Genome Sequencing.</title>
        <authorList>
            <person name="Lai Q."/>
            <person name="Li C."/>
            <person name="Shao Z."/>
        </authorList>
    </citation>
    <scope>NUCLEOTIDE SEQUENCE [LARGE SCALE GENOMIC DNA]</scope>
    <source>
        <strain evidence="2 3">YTM-1</strain>
    </source>
</reference>
<dbReference type="AlphaFoldDB" id="A0A423PXD5"/>
<proteinExistence type="predicted"/>
<keyword evidence="1" id="KW-1133">Transmembrane helix</keyword>
<dbReference type="PANTHER" id="PTHR41795">
    <property type="entry name" value="EXOPOLYSACCHARIDE SYNTHESIS PROTEIN"/>
    <property type="match status" value="1"/>
</dbReference>
<evidence type="ECO:0008006" key="4">
    <source>
        <dbReference type="Google" id="ProtNLM"/>
    </source>
</evidence>
<gene>
    <name evidence="2" type="ORF">SAJA_05120</name>
</gene>
<dbReference type="PANTHER" id="PTHR41795:SF1">
    <property type="entry name" value="EXOPOLYSACCHARIDE SYNTHESIS PROTEIN"/>
    <property type="match status" value="1"/>
</dbReference>
<accession>A0A423PXD5</accession>
<protein>
    <recommendedName>
        <fullName evidence="4">Exopolysaccharide biosynthesis protein exod</fullName>
    </recommendedName>
</protein>
<feature type="transmembrane region" description="Helical" evidence="1">
    <location>
        <begin position="171"/>
        <end position="191"/>
    </location>
</feature>
<keyword evidence="1" id="KW-0472">Membrane</keyword>